<reference evidence="1 2" key="1">
    <citation type="journal article" date="2007" name="Science">
        <title>Genomic minimalism in the early diverging intestinal parasite Giardia lamblia.</title>
        <authorList>
            <person name="Morrison H.G."/>
            <person name="McArthur A.G."/>
            <person name="Gillin F.D."/>
            <person name="Aley S.B."/>
            <person name="Adam R.D."/>
            <person name="Olsen G.J."/>
            <person name="Best A.A."/>
            <person name="Cande W.Z."/>
            <person name="Chen F."/>
            <person name="Cipriano M.J."/>
            <person name="Davids B.J."/>
            <person name="Dawson S.C."/>
            <person name="Elmendorf H.G."/>
            <person name="Hehl A.B."/>
            <person name="Holder M.E."/>
            <person name="Huse S.M."/>
            <person name="Kim U.U."/>
            <person name="Lasek-Nesselquist E."/>
            <person name="Manning G."/>
            <person name="Nigam A."/>
            <person name="Nixon J.E."/>
            <person name="Palm D."/>
            <person name="Passamaneck N.E."/>
            <person name="Prabhu A."/>
            <person name="Reich C.I."/>
            <person name="Reiner D.S."/>
            <person name="Samuelson J."/>
            <person name="Svard S.G."/>
            <person name="Sogin M.L."/>
        </authorList>
    </citation>
    <scope>NUCLEOTIDE SEQUENCE [LARGE SCALE GENOMIC DNA]</scope>
    <source>
        <strain evidence="1 2">WB C6</strain>
    </source>
</reference>
<keyword evidence="2" id="KW-1185">Reference proteome</keyword>
<dbReference type="GeneID" id="5702521"/>
<comment type="caution">
    <text evidence="1">The sequence shown here is derived from an EMBL/GenBank/DDBJ whole genome shotgun (WGS) entry which is preliminary data.</text>
</comment>
<dbReference type="HOGENOM" id="CLU_274458_0_0_1"/>
<dbReference type="OMA" id="SHCIYLE"/>
<sequence>MPRPLVAADTIDSIMRLEHEETRLRLLELAKLSSDSKKLTPIDEVISTLQAIAPDELASKTSMQTLSEILSSIYATPNQDIAEMIVQHGASPKSEPTKVSTQLRRKNTSRAAELQHSLAAHSAYLQSQQHEARKPISPEQTEKKVKHLKNTVANENKDTTENQGKVRRRSRIKLELKDGATAPSVEPSIKRKHVPKKQARLETLQSVSHLAVLFNVLTKEDATAVPHVYMPNLWLGCLQSISYESFLSLEKLLSRSEFLSVFGLVLEAQSADSQIPASLVTKRTSSVLPPEQPKNDIDMRASLASLLSTSSEYRATGMVCPLSGKSRTTGQSAVSLPTPSSFQVRKDPVIHLLTQLLLATSGISLTMPSQAPDDSPTSISEFTLMKEVLEYSLYYQNAYFFEQSTLHSKQRFNNAMDWASTLVQTAKPSNNAEIQSLLSSLAPHIKPSTHDISRGELLSYIYISLSLRRWLNIQQSSSPSRPLSNLQRVIIAKLKLPNPLPAAHNLDSDSRLLFFSKRIVSQALLNLYYNSSSTVVAQQEQPYARLTKYLLPMGIPPVRLVLLDEPLCGPVFDPYEKYFLMSVHHPELQFLVAPPRYLDQPAFMQSPGISAPHLGPTRIAPRLALKIEQKSGCTNLVLDEAIDPGTCIMDVVGCYLPIEEAHRILCYLVEEGLRSGHSYSAVWNEVIRYSSHCIYLEGLRVIIDMNCCSSLSVYIQFDEPDNKQEAANCELGLCYSLDYVICRLYSTVAITSGSSIRLPLKYQWLNREVPTEITGCTADDIRRELISKHIKGCEDFITDPLDSILAIPAYDPFSGGYSLLSYPGPYLSLIKEIIAVMMSVSYREASKFTSADYLSFLEAYRIGLRSPGPGYTNTLPKSAQARVTLQRNIELAQRLVLSIMMETKNLNLFLALDRDNLLDKQLIDTDTLIPVIAQKFKDCYLYSHRCRHVANGTPPVPGSSSAVFLKQAMDNRSNAVKRIGTEYNHFLLLYRIAFAVQAMEDLFSHPMINDELFIQADTQISALGYTELEQEVSQEQSSDQDDAKPARLALTGAQKKEQAAEQVTIEPSTDASVAPARINLKLKEAPEQESKSSSPNITYDKHTSECQAFYIQEPYAPSPNPYIDLNTIRLVSTLDYLLGESVPEKNLASMITEDEMRRGLSNALGYGY</sequence>
<protein>
    <submittedName>
        <fullName evidence="1">Uncharacterized protein</fullName>
    </submittedName>
</protein>
<accession>A8B4H4</accession>
<dbReference type="VEuPathDB" id="GiardiaDB:GL50803_103606"/>
<evidence type="ECO:0000313" key="2">
    <source>
        <dbReference type="Proteomes" id="UP000001548"/>
    </source>
</evidence>
<dbReference type="RefSeq" id="XP_001709597.1">
    <property type="nucleotide sequence ID" value="XM_001709545.1"/>
</dbReference>
<name>A8B4H4_GIAIC</name>
<proteinExistence type="predicted"/>
<dbReference type="KEGG" id="gla:GL50803_00103606"/>
<gene>
    <name evidence="1" type="ORF">GL50803_00103606</name>
</gene>
<dbReference type="Proteomes" id="UP000001548">
    <property type="component" value="Unassembled WGS sequence"/>
</dbReference>
<organism evidence="1 2">
    <name type="scientific">Giardia intestinalis (strain ATCC 50803 / WB clone C6)</name>
    <name type="common">Giardia lamblia</name>
    <dbReference type="NCBI Taxonomy" id="184922"/>
    <lineage>
        <taxon>Eukaryota</taxon>
        <taxon>Metamonada</taxon>
        <taxon>Diplomonadida</taxon>
        <taxon>Hexamitidae</taxon>
        <taxon>Giardiinae</taxon>
        <taxon>Giardia</taxon>
    </lineage>
</organism>
<dbReference type="EMBL" id="AACB03000002">
    <property type="protein sequence ID" value="KAE8303686.1"/>
    <property type="molecule type" value="Genomic_DNA"/>
</dbReference>
<evidence type="ECO:0000313" key="1">
    <source>
        <dbReference type="EMBL" id="KAE8303686.1"/>
    </source>
</evidence>
<dbReference type="AlphaFoldDB" id="A8B4H4"/>